<evidence type="ECO:0000256" key="6">
    <source>
        <dbReference type="ARBA" id="ARBA00022598"/>
    </source>
</evidence>
<sequence>AKVTGAGFPFYTGKGARLQRALIHFFLDLATDRGYREMQPPLFVNEASATGTGQLPDKEDIMYEINRDGLFPIPTAEVPVTNYFRDEILSENDLPVRFCAYTPCFRREAGSHGKDVRALNRLHQFDKVELVQFVKPSASYEALEAMRADAEHPLKLLGLPYCRLLMCTGDMGFTQAKKYDLEVWSAGQERWLEVSSISNFEAFQARRTQVRYRDEASGQNEPVHTLNGSALALPRVVAALLEHYQQPDGSIALPEVLHQYTGFNTIG</sequence>
<name>A0A540V7F7_9GAMM</name>
<dbReference type="InterPro" id="IPR006195">
    <property type="entry name" value="aa-tRNA-synth_II"/>
</dbReference>
<feature type="domain" description="Aminoacyl-transfer RNA synthetases class-II family profile" evidence="14">
    <location>
        <begin position="15"/>
        <end position="254"/>
    </location>
</feature>
<dbReference type="InterPro" id="IPR002317">
    <property type="entry name" value="Ser-tRNA-ligase_type_1"/>
</dbReference>
<evidence type="ECO:0000313" key="16">
    <source>
        <dbReference type="Proteomes" id="UP000315400"/>
    </source>
</evidence>
<comment type="similarity">
    <text evidence="3">Belongs to the class-II aminoacyl-tRNA synthetase family. Type-1 seryl-tRNA synthetase subfamily.</text>
</comment>
<dbReference type="GO" id="GO:0005737">
    <property type="term" value="C:cytoplasm"/>
    <property type="evidence" value="ECO:0007669"/>
    <property type="project" value="UniProtKB-SubCell"/>
</dbReference>
<evidence type="ECO:0000256" key="4">
    <source>
        <dbReference type="ARBA" id="ARBA00012840"/>
    </source>
</evidence>
<evidence type="ECO:0000256" key="7">
    <source>
        <dbReference type="ARBA" id="ARBA00022741"/>
    </source>
</evidence>
<dbReference type="Pfam" id="PF00587">
    <property type="entry name" value="tRNA-synt_2b"/>
    <property type="match status" value="1"/>
</dbReference>
<keyword evidence="6 15" id="KW-0436">Ligase</keyword>
<dbReference type="Gene3D" id="3.30.930.10">
    <property type="entry name" value="Bira Bifunctional Protein, Domain 2"/>
    <property type="match status" value="1"/>
</dbReference>
<dbReference type="PRINTS" id="PR00981">
    <property type="entry name" value="TRNASYNTHSER"/>
</dbReference>
<keyword evidence="9" id="KW-0648">Protein biosynthesis</keyword>
<protein>
    <recommendedName>
        <fullName evidence="4 13">Serine--tRNA ligase</fullName>
        <ecNumber evidence="4 13">6.1.1.11</ecNumber>
    </recommendedName>
</protein>
<dbReference type="PANTHER" id="PTHR43697">
    <property type="entry name" value="SERYL-TRNA SYNTHETASE"/>
    <property type="match status" value="1"/>
</dbReference>
<feature type="non-terminal residue" evidence="15">
    <location>
        <position position="1"/>
    </location>
</feature>
<accession>A0A540V7F7</accession>
<evidence type="ECO:0000256" key="13">
    <source>
        <dbReference type="NCBIfam" id="TIGR00414"/>
    </source>
</evidence>
<evidence type="ECO:0000256" key="3">
    <source>
        <dbReference type="ARBA" id="ARBA00010728"/>
    </source>
</evidence>
<dbReference type="Proteomes" id="UP000315400">
    <property type="component" value="Unassembled WGS sequence"/>
</dbReference>
<comment type="pathway">
    <text evidence="2">Aminoacyl-tRNA biosynthesis; selenocysteinyl-tRNA(Sec) biosynthesis; L-seryl-tRNA(Sec) from L-serine and tRNA(Sec): step 1/1.</text>
</comment>
<comment type="catalytic activity">
    <reaction evidence="12">
        <text>tRNA(Ser) + L-serine + ATP = L-seryl-tRNA(Ser) + AMP + diphosphate + H(+)</text>
        <dbReference type="Rhea" id="RHEA:12292"/>
        <dbReference type="Rhea" id="RHEA-COMP:9669"/>
        <dbReference type="Rhea" id="RHEA-COMP:9703"/>
        <dbReference type="ChEBI" id="CHEBI:15378"/>
        <dbReference type="ChEBI" id="CHEBI:30616"/>
        <dbReference type="ChEBI" id="CHEBI:33019"/>
        <dbReference type="ChEBI" id="CHEBI:33384"/>
        <dbReference type="ChEBI" id="CHEBI:78442"/>
        <dbReference type="ChEBI" id="CHEBI:78533"/>
        <dbReference type="ChEBI" id="CHEBI:456215"/>
        <dbReference type="EC" id="6.1.1.11"/>
    </reaction>
</comment>
<dbReference type="CDD" id="cd00770">
    <property type="entry name" value="SerRS_core"/>
    <property type="match status" value="1"/>
</dbReference>
<dbReference type="EC" id="6.1.1.11" evidence="4 13"/>
<keyword evidence="10" id="KW-0030">Aminoacyl-tRNA synthetase</keyword>
<evidence type="ECO:0000256" key="10">
    <source>
        <dbReference type="ARBA" id="ARBA00023146"/>
    </source>
</evidence>
<comment type="subcellular location">
    <subcellularLocation>
        <location evidence="1">Cytoplasm</location>
    </subcellularLocation>
</comment>
<gene>
    <name evidence="15" type="primary">serS</name>
    <name evidence="15" type="ORF">FKY71_19390</name>
</gene>
<evidence type="ECO:0000256" key="9">
    <source>
        <dbReference type="ARBA" id="ARBA00022917"/>
    </source>
</evidence>
<dbReference type="InterPro" id="IPR045864">
    <property type="entry name" value="aa-tRNA-synth_II/BPL/LPL"/>
</dbReference>
<proteinExistence type="inferred from homology"/>
<evidence type="ECO:0000259" key="14">
    <source>
        <dbReference type="PROSITE" id="PS50862"/>
    </source>
</evidence>
<dbReference type="GO" id="GO:0005524">
    <property type="term" value="F:ATP binding"/>
    <property type="evidence" value="ECO:0007669"/>
    <property type="project" value="UniProtKB-KW"/>
</dbReference>
<dbReference type="EMBL" id="VIFK01000599">
    <property type="protein sequence ID" value="TQE92697.1"/>
    <property type="molecule type" value="Genomic_DNA"/>
</dbReference>
<dbReference type="PANTHER" id="PTHR43697:SF1">
    <property type="entry name" value="SERINE--TRNA LIGASE"/>
    <property type="match status" value="1"/>
</dbReference>
<dbReference type="NCBIfam" id="TIGR00414">
    <property type="entry name" value="serS"/>
    <property type="match status" value="1"/>
</dbReference>
<evidence type="ECO:0000256" key="11">
    <source>
        <dbReference type="ARBA" id="ARBA00047929"/>
    </source>
</evidence>
<dbReference type="SUPFAM" id="SSF55681">
    <property type="entry name" value="Class II aaRS and biotin synthetases"/>
    <property type="match status" value="1"/>
</dbReference>
<dbReference type="GO" id="GO:0006434">
    <property type="term" value="P:seryl-tRNA aminoacylation"/>
    <property type="evidence" value="ECO:0007669"/>
    <property type="project" value="UniProtKB-UniRule"/>
</dbReference>
<dbReference type="AlphaFoldDB" id="A0A540V7F7"/>
<dbReference type="InterPro" id="IPR002314">
    <property type="entry name" value="aa-tRNA-synt_IIb"/>
</dbReference>
<comment type="caution">
    <text evidence="15">The sequence shown here is derived from an EMBL/GenBank/DDBJ whole genome shotgun (WGS) entry which is preliminary data.</text>
</comment>
<dbReference type="GO" id="GO:0004828">
    <property type="term" value="F:serine-tRNA ligase activity"/>
    <property type="evidence" value="ECO:0007669"/>
    <property type="project" value="UniProtKB-UniRule"/>
</dbReference>
<keyword evidence="8" id="KW-0067">ATP-binding</keyword>
<dbReference type="InterPro" id="IPR033729">
    <property type="entry name" value="SerRS_core"/>
</dbReference>
<comment type="catalytic activity">
    <reaction evidence="11">
        <text>tRNA(Sec) + L-serine + ATP = L-seryl-tRNA(Sec) + AMP + diphosphate + H(+)</text>
        <dbReference type="Rhea" id="RHEA:42580"/>
        <dbReference type="Rhea" id="RHEA-COMP:9742"/>
        <dbReference type="Rhea" id="RHEA-COMP:10128"/>
        <dbReference type="ChEBI" id="CHEBI:15378"/>
        <dbReference type="ChEBI" id="CHEBI:30616"/>
        <dbReference type="ChEBI" id="CHEBI:33019"/>
        <dbReference type="ChEBI" id="CHEBI:33384"/>
        <dbReference type="ChEBI" id="CHEBI:78442"/>
        <dbReference type="ChEBI" id="CHEBI:78533"/>
        <dbReference type="ChEBI" id="CHEBI:456215"/>
        <dbReference type="EC" id="6.1.1.11"/>
    </reaction>
</comment>
<evidence type="ECO:0000256" key="2">
    <source>
        <dbReference type="ARBA" id="ARBA00005045"/>
    </source>
</evidence>
<evidence type="ECO:0000256" key="1">
    <source>
        <dbReference type="ARBA" id="ARBA00004496"/>
    </source>
</evidence>
<dbReference type="PROSITE" id="PS50862">
    <property type="entry name" value="AA_TRNA_LIGASE_II"/>
    <property type="match status" value="1"/>
</dbReference>
<evidence type="ECO:0000256" key="8">
    <source>
        <dbReference type="ARBA" id="ARBA00022840"/>
    </source>
</evidence>
<evidence type="ECO:0000313" key="15">
    <source>
        <dbReference type="EMBL" id="TQE92697.1"/>
    </source>
</evidence>
<keyword evidence="5" id="KW-0963">Cytoplasm</keyword>
<evidence type="ECO:0000256" key="12">
    <source>
        <dbReference type="ARBA" id="ARBA00048823"/>
    </source>
</evidence>
<reference evidence="15 16" key="1">
    <citation type="submission" date="2019-06" db="EMBL/GenBank/DDBJ databases">
        <title>Metagenome assembled Genome of Spiribacter salinus SL48-SHIP from the microbial mat of Salt Lake 48 (Novosibirsk region, Russia).</title>
        <authorList>
            <person name="Shipova A."/>
            <person name="Rozanov A.S."/>
            <person name="Bryanskaya A.V."/>
            <person name="Peltek S.E."/>
        </authorList>
    </citation>
    <scope>NUCLEOTIDE SEQUENCE [LARGE SCALE GENOMIC DNA]</scope>
    <source>
        <strain evidence="15">SL48-SHIP-2</strain>
    </source>
</reference>
<organism evidence="15 16">
    <name type="scientific">Spiribacter salinus</name>
    <dbReference type="NCBI Taxonomy" id="1335746"/>
    <lineage>
        <taxon>Bacteria</taxon>
        <taxon>Pseudomonadati</taxon>
        <taxon>Pseudomonadota</taxon>
        <taxon>Gammaproteobacteria</taxon>
        <taxon>Chromatiales</taxon>
        <taxon>Ectothiorhodospiraceae</taxon>
        <taxon>Spiribacter</taxon>
    </lineage>
</organism>
<keyword evidence="7" id="KW-0547">Nucleotide-binding</keyword>
<evidence type="ECO:0000256" key="5">
    <source>
        <dbReference type="ARBA" id="ARBA00022490"/>
    </source>
</evidence>